<evidence type="ECO:0000256" key="4">
    <source>
        <dbReference type="ARBA" id="ARBA00022833"/>
    </source>
</evidence>
<reference evidence="7 8" key="1">
    <citation type="submission" date="2015-03" db="EMBL/GenBank/DDBJ databases">
        <title>Genomics and transcriptomics of the oil-accumulating basidiomycete yeast T. oleaginosus allow insights into substrate utilization and the diverse evolutionary trajectories of mating systems in fungi.</title>
        <authorList>
            <consortium name="DOE Joint Genome Institute"/>
            <person name="Kourist R."/>
            <person name="Kracht O."/>
            <person name="Bracharz F."/>
            <person name="Lipzen A."/>
            <person name="Nolan M."/>
            <person name="Ohm R."/>
            <person name="Grigoriev I."/>
            <person name="Sun S."/>
            <person name="Heitman J."/>
            <person name="Bruck T."/>
            <person name="Nowrousian M."/>
        </authorList>
    </citation>
    <scope>NUCLEOTIDE SEQUENCE [LARGE SCALE GENOMIC DNA]</scope>
    <source>
        <strain evidence="7 8">IBC0246</strain>
    </source>
</reference>
<proteinExistence type="predicted"/>
<evidence type="ECO:0000256" key="1">
    <source>
        <dbReference type="ARBA" id="ARBA00004123"/>
    </source>
</evidence>
<dbReference type="GeneID" id="28986902"/>
<dbReference type="AlphaFoldDB" id="A0A0J0XXS0"/>
<keyword evidence="5" id="KW-0539">Nucleus</keyword>
<dbReference type="InterPro" id="IPR040050">
    <property type="entry name" value="ZNF830-like"/>
</dbReference>
<feature type="compositionally biased region" description="Basic and acidic residues" evidence="6">
    <location>
        <begin position="109"/>
        <end position="138"/>
    </location>
</feature>
<feature type="compositionally biased region" description="Basic and acidic residues" evidence="6">
    <location>
        <begin position="54"/>
        <end position="87"/>
    </location>
</feature>
<keyword evidence="4" id="KW-0862">Zinc</keyword>
<keyword evidence="3" id="KW-0863">Zinc-finger</keyword>
<evidence type="ECO:0000256" key="2">
    <source>
        <dbReference type="ARBA" id="ARBA00022723"/>
    </source>
</evidence>
<gene>
    <name evidence="7" type="ORF">CC85DRAFT_325137</name>
</gene>
<dbReference type="GO" id="GO:0008270">
    <property type="term" value="F:zinc ion binding"/>
    <property type="evidence" value="ECO:0007669"/>
    <property type="project" value="UniProtKB-KW"/>
</dbReference>
<keyword evidence="8" id="KW-1185">Reference proteome</keyword>
<dbReference type="RefSeq" id="XP_018282347.1">
    <property type="nucleotide sequence ID" value="XM_018426299.1"/>
</dbReference>
<feature type="compositionally biased region" description="Low complexity" evidence="6">
    <location>
        <begin position="261"/>
        <end position="274"/>
    </location>
</feature>
<comment type="subcellular location">
    <subcellularLocation>
        <location evidence="1">Nucleus</location>
    </subcellularLocation>
</comment>
<name>A0A0J0XXS0_9TREE</name>
<evidence type="ECO:0000256" key="3">
    <source>
        <dbReference type="ARBA" id="ARBA00022771"/>
    </source>
</evidence>
<evidence type="ECO:0008006" key="9">
    <source>
        <dbReference type="Google" id="ProtNLM"/>
    </source>
</evidence>
<dbReference type="GO" id="GO:0005681">
    <property type="term" value="C:spliceosomal complex"/>
    <property type="evidence" value="ECO:0007669"/>
    <property type="project" value="InterPro"/>
</dbReference>
<dbReference type="Proteomes" id="UP000053611">
    <property type="component" value="Unassembled WGS sequence"/>
</dbReference>
<evidence type="ECO:0000256" key="5">
    <source>
        <dbReference type="ARBA" id="ARBA00023242"/>
    </source>
</evidence>
<dbReference type="EMBL" id="KQ087179">
    <property type="protein sequence ID" value="KLT45856.1"/>
    <property type="molecule type" value="Genomic_DNA"/>
</dbReference>
<feature type="region of interest" description="Disordered" evidence="6">
    <location>
        <begin position="248"/>
        <end position="274"/>
    </location>
</feature>
<dbReference type="STRING" id="879819.A0A0J0XXS0"/>
<evidence type="ECO:0000256" key="6">
    <source>
        <dbReference type="SAM" id="MobiDB-lite"/>
    </source>
</evidence>
<evidence type="ECO:0000313" key="7">
    <source>
        <dbReference type="EMBL" id="KLT45856.1"/>
    </source>
</evidence>
<dbReference type="PANTHER" id="PTHR13278">
    <property type="entry name" value="ZINC FINGER PROTEIN 830"/>
    <property type="match status" value="1"/>
</dbReference>
<dbReference type="PANTHER" id="PTHR13278:SF0">
    <property type="entry name" value="ZINC FINGER PROTEIN 830"/>
    <property type="match status" value="1"/>
</dbReference>
<feature type="region of interest" description="Disordered" evidence="6">
    <location>
        <begin position="49"/>
        <end position="210"/>
    </location>
</feature>
<dbReference type="GO" id="GO:0044773">
    <property type="term" value="P:mitotic DNA damage checkpoint signaling"/>
    <property type="evidence" value="ECO:0007669"/>
    <property type="project" value="TreeGrafter"/>
</dbReference>
<dbReference type="GO" id="GO:0033314">
    <property type="term" value="P:mitotic DNA replication checkpoint signaling"/>
    <property type="evidence" value="ECO:0007669"/>
    <property type="project" value="TreeGrafter"/>
</dbReference>
<dbReference type="GO" id="GO:0003676">
    <property type="term" value="F:nucleic acid binding"/>
    <property type="evidence" value="ECO:0007669"/>
    <property type="project" value="InterPro"/>
</dbReference>
<evidence type="ECO:0000313" key="8">
    <source>
        <dbReference type="Proteomes" id="UP000053611"/>
    </source>
</evidence>
<dbReference type="OrthoDB" id="77607at2759"/>
<organism evidence="7 8">
    <name type="scientific">Cutaneotrichosporon oleaginosum</name>
    <dbReference type="NCBI Taxonomy" id="879819"/>
    <lineage>
        <taxon>Eukaryota</taxon>
        <taxon>Fungi</taxon>
        <taxon>Dikarya</taxon>
        <taxon>Basidiomycota</taxon>
        <taxon>Agaricomycotina</taxon>
        <taxon>Tremellomycetes</taxon>
        <taxon>Trichosporonales</taxon>
        <taxon>Trichosporonaceae</taxon>
        <taxon>Cutaneotrichosporon</taxon>
    </lineage>
</organism>
<sequence length="274" mass="30193">MDAKSLLRAKKAAARIEHPHATYSAAGQLRCSICAVPVKQWDAHLLTKAHRQSVAREKKEAAAREKKRAAPAEEEGSSKRARIEEAPSKLPPGFFEAGHEPQVEEEDTEGARRGDDKEEEGKNEEEKETGREGEKGPDADAELDAFLASLNDEPEPTALEPTKKRRTYKEQEEDGVASYSAAPQLVKDGEEREPTPEPEETEAERRARIAREEREEVLARLEEEQRAQEDADARVDALKARMEALKKKREARGATGGKGGAAAKALAKAASKKK</sequence>
<keyword evidence="2" id="KW-0479">Metal-binding</keyword>
<dbReference type="GO" id="GO:0033260">
    <property type="term" value="P:nuclear DNA replication"/>
    <property type="evidence" value="ECO:0007669"/>
    <property type="project" value="TreeGrafter"/>
</dbReference>
<protein>
    <recommendedName>
        <fullName evidence="9">Zinc finger protein 830</fullName>
    </recommendedName>
</protein>
<accession>A0A0J0XXS0</accession>